<evidence type="ECO:0000313" key="8">
    <source>
        <dbReference type="EnsemblMetazoa" id="XP_020896120.1"/>
    </source>
</evidence>
<dbReference type="PRINTS" id="PR00449">
    <property type="entry name" value="RASTRNSFRMNG"/>
</dbReference>
<dbReference type="PROSITE" id="PS51419">
    <property type="entry name" value="RAB"/>
    <property type="match status" value="1"/>
</dbReference>
<evidence type="ECO:0000256" key="1">
    <source>
        <dbReference type="ARBA" id="ARBA00004308"/>
    </source>
</evidence>
<dbReference type="InterPro" id="IPR027417">
    <property type="entry name" value="P-loop_NTPase"/>
</dbReference>
<evidence type="ECO:0000256" key="7">
    <source>
        <dbReference type="ARBA" id="ARBA00023289"/>
    </source>
</evidence>
<keyword evidence="6" id="KW-0449">Lipoprotein</keyword>
<proteinExistence type="inferred from homology"/>
<evidence type="ECO:0000256" key="3">
    <source>
        <dbReference type="ARBA" id="ARBA00022741"/>
    </source>
</evidence>
<evidence type="ECO:0000256" key="4">
    <source>
        <dbReference type="ARBA" id="ARBA00023134"/>
    </source>
</evidence>
<protein>
    <submittedName>
        <fullName evidence="8">Uncharacterized protein</fullName>
    </submittedName>
</protein>
<dbReference type="EnsemblMetazoa" id="XM_021040461.2">
    <property type="protein sequence ID" value="XP_020896120.1"/>
    <property type="gene ID" value="LOC110235045"/>
</dbReference>
<evidence type="ECO:0000313" key="9">
    <source>
        <dbReference type="Proteomes" id="UP000887567"/>
    </source>
</evidence>
<reference evidence="8" key="1">
    <citation type="submission" date="2022-11" db="UniProtKB">
        <authorList>
            <consortium name="EnsemblMetazoa"/>
        </authorList>
    </citation>
    <scope>IDENTIFICATION</scope>
</reference>
<organism evidence="8 9">
    <name type="scientific">Exaiptasia diaphana</name>
    <name type="common">Tropical sea anemone</name>
    <name type="synonym">Aiptasia pulchella</name>
    <dbReference type="NCBI Taxonomy" id="2652724"/>
    <lineage>
        <taxon>Eukaryota</taxon>
        <taxon>Metazoa</taxon>
        <taxon>Cnidaria</taxon>
        <taxon>Anthozoa</taxon>
        <taxon>Hexacorallia</taxon>
        <taxon>Actiniaria</taxon>
        <taxon>Aiptasiidae</taxon>
        <taxon>Exaiptasia</taxon>
    </lineage>
</organism>
<dbReference type="InterPro" id="IPR050305">
    <property type="entry name" value="Small_GTPase_Rab"/>
</dbReference>
<dbReference type="RefSeq" id="XP_020896120.1">
    <property type="nucleotide sequence ID" value="XM_021040461.2"/>
</dbReference>
<keyword evidence="4" id="KW-0342">GTP-binding</keyword>
<dbReference type="OMA" id="QIDCEQV"/>
<keyword evidence="7" id="KW-0636">Prenylation</keyword>
<evidence type="ECO:0000256" key="2">
    <source>
        <dbReference type="ARBA" id="ARBA00006270"/>
    </source>
</evidence>
<keyword evidence="9" id="KW-1185">Reference proteome</keyword>
<dbReference type="AlphaFoldDB" id="A0A913WYJ2"/>
<sequence length="216" mass="24541">MHASMTSSSEHTDLFFKIVIVGDYKTGKTSLLCRYMNQEFKASKGSTVTVDFSVKTLQRGETKIKLQIWDTAGQERFRTAVASYYRGAKGVLLVYDITNRQSFHNIGFWYEEMIRNCNTDFIKGILIGNKCHLECDREVSSEEGKSFAEQFGLPFYETSAEKNINVTECFEELVDSILSELKQQKICTSLEGLILPDKAGRVSLQPQRHDVEACNC</sequence>
<dbReference type="InterPro" id="IPR001806">
    <property type="entry name" value="Small_GTPase"/>
</dbReference>
<comment type="subcellular location">
    <subcellularLocation>
        <location evidence="1">Endomembrane system</location>
    </subcellularLocation>
</comment>
<dbReference type="InterPro" id="IPR005225">
    <property type="entry name" value="Small_GTP-bd"/>
</dbReference>
<evidence type="ECO:0000256" key="6">
    <source>
        <dbReference type="ARBA" id="ARBA00023288"/>
    </source>
</evidence>
<dbReference type="PANTHER" id="PTHR47980">
    <property type="entry name" value="LD44762P"/>
    <property type="match status" value="1"/>
</dbReference>
<dbReference type="GO" id="GO:0012505">
    <property type="term" value="C:endomembrane system"/>
    <property type="evidence" value="ECO:0007669"/>
    <property type="project" value="UniProtKB-SubCell"/>
</dbReference>
<dbReference type="Gene3D" id="3.40.50.300">
    <property type="entry name" value="P-loop containing nucleotide triphosphate hydrolases"/>
    <property type="match status" value="1"/>
</dbReference>
<dbReference type="GO" id="GO:0005525">
    <property type="term" value="F:GTP binding"/>
    <property type="evidence" value="ECO:0007669"/>
    <property type="project" value="UniProtKB-KW"/>
</dbReference>
<keyword evidence="3" id="KW-0547">Nucleotide-binding</keyword>
<dbReference type="NCBIfam" id="TIGR00231">
    <property type="entry name" value="small_GTP"/>
    <property type="match status" value="1"/>
</dbReference>
<dbReference type="Pfam" id="PF00071">
    <property type="entry name" value="Ras"/>
    <property type="match status" value="1"/>
</dbReference>
<dbReference type="SMART" id="SM00175">
    <property type="entry name" value="RAB"/>
    <property type="match status" value="1"/>
</dbReference>
<dbReference type="SMART" id="SM00176">
    <property type="entry name" value="RAN"/>
    <property type="match status" value="1"/>
</dbReference>
<evidence type="ECO:0000256" key="5">
    <source>
        <dbReference type="ARBA" id="ARBA00023136"/>
    </source>
</evidence>
<dbReference type="KEGG" id="epa:110235045"/>
<dbReference type="PROSITE" id="PS51421">
    <property type="entry name" value="RAS"/>
    <property type="match status" value="1"/>
</dbReference>
<dbReference type="OrthoDB" id="5946376at2759"/>
<comment type="similarity">
    <text evidence="2">Belongs to the small GTPase superfamily. Rab family.</text>
</comment>
<dbReference type="GO" id="GO:0003924">
    <property type="term" value="F:GTPase activity"/>
    <property type="evidence" value="ECO:0007669"/>
    <property type="project" value="InterPro"/>
</dbReference>
<accession>A0A913WYJ2</accession>
<dbReference type="SMART" id="SM00173">
    <property type="entry name" value="RAS"/>
    <property type="match status" value="1"/>
</dbReference>
<name>A0A913WYJ2_EXADI</name>
<keyword evidence="5" id="KW-0472">Membrane</keyword>
<dbReference type="SUPFAM" id="SSF52540">
    <property type="entry name" value="P-loop containing nucleoside triphosphate hydrolases"/>
    <property type="match status" value="1"/>
</dbReference>
<dbReference type="FunFam" id="3.40.50.300:FF:000586">
    <property type="entry name" value="Rab family GTPase"/>
    <property type="match status" value="1"/>
</dbReference>
<dbReference type="PROSITE" id="PS51420">
    <property type="entry name" value="RHO"/>
    <property type="match status" value="1"/>
</dbReference>
<dbReference type="Proteomes" id="UP000887567">
    <property type="component" value="Unplaced"/>
</dbReference>
<dbReference type="GeneID" id="110235045"/>
<dbReference type="SMART" id="SM00174">
    <property type="entry name" value="RHO"/>
    <property type="match status" value="1"/>
</dbReference>
<dbReference type="CDD" id="cd00154">
    <property type="entry name" value="Rab"/>
    <property type="match status" value="1"/>
</dbReference>